<dbReference type="InterPro" id="IPR051093">
    <property type="entry name" value="Neuroligin/BSAL"/>
</dbReference>
<evidence type="ECO:0000256" key="1">
    <source>
        <dbReference type="ARBA" id="ARBA00005964"/>
    </source>
</evidence>
<comment type="similarity">
    <text evidence="1">Belongs to the type-B carboxylesterase/lipase family.</text>
</comment>
<dbReference type="EMBL" id="CAWYQH010000163">
    <property type="protein sequence ID" value="CAK8697511.1"/>
    <property type="molecule type" value="Genomic_DNA"/>
</dbReference>
<dbReference type="SUPFAM" id="SSF53474">
    <property type="entry name" value="alpha/beta-Hydrolases"/>
    <property type="match status" value="1"/>
</dbReference>
<dbReference type="InterPro" id="IPR002018">
    <property type="entry name" value="CarbesteraseB"/>
</dbReference>
<name>A0ABP0H0I6_CLALP</name>
<protein>
    <recommendedName>
        <fullName evidence="2">Carboxylesterase type B domain-containing protein</fullName>
    </recommendedName>
</protein>
<dbReference type="PANTHER" id="PTHR43903">
    <property type="entry name" value="NEUROLIGIN"/>
    <property type="match status" value="1"/>
</dbReference>
<evidence type="ECO:0000313" key="4">
    <source>
        <dbReference type="Proteomes" id="UP001642483"/>
    </source>
</evidence>
<proteinExistence type="inferred from homology"/>
<dbReference type="Proteomes" id="UP001642483">
    <property type="component" value="Unassembled WGS sequence"/>
</dbReference>
<gene>
    <name evidence="3" type="ORF">CVLEPA_LOCUS30720</name>
</gene>
<evidence type="ECO:0000259" key="2">
    <source>
        <dbReference type="Pfam" id="PF00135"/>
    </source>
</evidence>
<comment type="caution">
    <text evidence="3">The sequence shown here is derived from an EMBL/GenBank/DDBJ whole genome shotgun (WGS) entry which is preliminary data.</text>
</comment>
<dbReference type="Pfam" id="PF00135">
    <property type="entry name" value="COesterase"/>
    <property type="match status" value="1"/>
</dbReference>
<dbReference type="InterPro" id="IPR029058">
    <property type="entry name" value="AB_hydrolase_fold"/>
</dbReference>
<accession>A0ABP0H0I6</accession>
<dbReference type="Gene3D" id="3.40.50.1820">
    <property type="entry name" value="alpha/beta hydrolase"/>
    <property type="match status" value="1"/>
</dbReference>
<keyword evidence="4" id="KW-1185">Reference proteome</keyword>
<evidence type="ECO:0000313" key="3">
    <source>
        <dbReference type="EMBL" id="CAK8697511.1"/>
    </source>
</evidence>
<organism evidence="3 4">
    <name type="scientific">Clavelina lepadiformis</name>
    <name type="common">Light-bulb sea squirt</name>
    <name type="synonym">Ascidia lepadiformis</name>
    <dbReference type="NCBI Taxonomy" id="159417"/>
    <lineage>
        <taxon>Eukaryota</taxon>
        <taxon>Metazoa</taxon>
        <taxon>Chordata</taxon>
        <taxon>Tunicata</taxon>
        <taxon>Ascidiacea</taxon>
        <taxon>Aplousobranchia</taxon>
        <taxon>Clavelinidae</taxon>
        <taxon>Clavelina</taxon>
    </lineage>
</organism>
<reference evidence="3 4" key="1">
    <citation type="submission" date="2024-02" db="EMBL/GenBank/DDBJ databases">
        <authorList>
            <person name="Daric V."/>
            <person name="Darras S."/>
        </authorList>
    </citation>
    <scope>NUCLEOTIDE SEQUENCE [LARGE SCALE GENOMIC DNA]</scope>
</reference>
<feature type="domain" description="Carboxylesterase type B" evidence="2">
    <location>
        <begin position="19"/>
        <end position="119"/>
    </location>
</feature>
<sequence length="126" mass="14759">MYVMTQQLKCHHDDEYAVSMKKKPDFCQCDHEDDIVFTFGMPLMNGELLTKCKFSSDEIELSKAWIKYLVNFATTGNPNKGKKVNVKWPLYDLNSKQHLKVQMEMAVDDHLIEERCKLWQKTILGL</sequence>